<comment type="caution">
    <text evidence="1">The sequence shown here is derived from an EMBL/GenBank/DDBJ whole genome shotgun (WGS) entry which is preliminary data.</text>
</comment>
<protein>
    <submittedName>
        <fullName evidence="1">Uncharacterized protein</fullName>
    </submittedName>
</protein>
<dbReference type="Proteomes" id="UP001328107">
    <property type="component" value="Unassembled WGS sequence"/>
</dbReference>
<feature type="non-terminal residue" evidence="1">
    <location>
        <position position="1"/>
    </location>
</feature>
<keyword evidence="2" id="KW-1185">Reference proteome</keyword>
<name>A0AAN5I5D7_9BILA</name>
<reference evidence="2" key="1">
    <citation type="submission" date="2022-10" db="EMBL/GenBank/DDBJ databases">
        <title>Genome assembly of Pristionchus species.</title>
        <authorList>
            <person name="Yoshida K."/>
            <person name="Sommer R.J."/>
        </authorList>
    </citation>
    <scope>NUCLEOTIDE SEQUENCE [LARGE SCALE GENOMIC DNA]</scope>
    <source>
        <strain evidence="2">RS5460</strain>
    </source>
</reference>
<accession>A0AAN5I5D7</accession>
<organism evidence="1 2">
    <name type="scientific">Pristionchus mayeri</name>
    <dbReference type="NCBI Taxonomy" id="1317129"/>
    <lineage>
        <taxon>Eukaryota</taxon>
        <taxon>Metazoa</taxon>
        <taxon>Ecdysozoa</taxon>
        <taxon>Nematoda</taxon>
        <taxon>Chromadorea</taxon>
        <taxon>Rhabditida</taxon>
        <taxon>Rhabditina</taxon>
        <taxon>Diplogasteromorpha</taxon>
        <taxon>Diplogasteroidea</taxon>
        <taxon>Neodiplogasteridae</taxon>
        <taxon>Pristionchus</taxon>
    </lineage>
</organism>
<evidence type="ECO:0000313" key="2">
    <source>
        <dbReference type="Proteomes" id="UP001328107"/>
    </source>
</evidence>
<evidence type="ECO:0000313" key="1">
    <source>
        <dbReference type="EMBL" id="GMR52903.1"/>
    </source>
</evidence>
<sequence>EVVTVGHHLLRIARKLPDYCANQHASHHQLRRSTVSSVREMSVPLGGKRDERLFLLTGIPGGASTIISQFVHSLLVR</sequence>
<gene>
    <name evidence="1" type="ORF">PMAYCL1PPCAC_23098</name>
</gene>
<dbReference type="AlphaFoldDB" id="A0AAN5I5D7"/>
<dbReference type="EMBL" id="BTRK01000005">
    <property type="protein sequence ID" value="GMR52903.1"/>
    <property type="molecule type" value="Genomic_DNA"/>
</dbReference>
<proteinExistence type="predicted"/>